<dbReference type="GO" id="GO:0003677">
    <property type="term" value="F:DNA binding"/>
    <property type="evidence" value="ECO:0007669"/>
    <property type="project" value="InterPro"/>
</dbReference>
<keyword evidence="4" id="KW-0804">Transcription</keyword>
<dbReference type="GO" id="GO:0006352">
    <property type="term" value="P:DNA-templated transcription initiation"/>
    <property type="evidence" value="ECO:0007669"/>
    <property type="project" value="InterPro"/>
</dbReference>
<name>A0A8X8LDM6_9BACT</name>
<dbReference type="InterPro" id="IPR036388">
    <property type="entry name" value="WH-like_DNA-bd_sf"/>
</dbReference>
<accession>A0A8X8LDM6</accession>
<dbReference type="InterPro" id="IPR014284">
    <property type="entry name" value="RNA_pol_sigma-70_dom"/>
</dbReference>
<dbReference type="PANTHER" id="PTHR43133:SF46">
    <property type="entry name" value="RNA POLYMERASE SIGMA-70 FACTOR ECF SUBFAMILY"/>
    <property type="match status" value="1"/>
</dbReference>
<dbReference type="InterPro" id="IPR013324">
    <property type="entry name" value="RNA_pol_sigma_r3/r4-like"/>
</dbReference>
<dbReference type="Pfam" id="PF04542">
    <property type="entry name" value="Sigma70_r2"/>
    <property type="match status" value="1"/>
</dbReference>
<evidence type="ECO:0000256" key="4">
    <source>
        <dbReference type="ARBA" id="ARBA00023163"/>
    </source>
</evidence>
<dbReference type="AlphaFoldDB" id="A0A8X8LDM6"/>
<sequence>MEQANNIQTAVVRRASKGDAAAQALLYKQYSKAMFNICTRMTGNLNDAEDILQDAFVIAFRSMYQLREAAQFGGWLKRIVVNECIRFSKKNTRWNEWNDQMNDVPADDASEWWTSISLDLIHREIKGLPDGCRQVFNLYVLEDYSHKEIAESLAISESTSKSQYWRAKQLLKERITAQIQVHG</sequence>
<keyword evidence="8" id="KW-1185">Reference proteome</keyword>
<gene>
    <name evidence="7" type="ORF">SAMN05444410_10425</name>
</gene>
<reference evidence="7 8" key="1">
    <citation type="submission" date="2016-10" db="EMBL/GenBank/DDBJ databases">
        <authorList>
            <person name="Varghese N."/>
            <person name="Submissions S."/>
        </authorList>
    </citation>
    <scope>NUCLEOTIDE SEQUENCE [LARGE SCALE GENOMIC DNA]</scope>
    <source>
        <strain evidence="7 8">DSM 25353</strain>
    </source>
</reference>
<evidence type="ECO:0000256" key="1">
    <source>
        <dbReference type="ARBA" id="ARBA00010641"/>
    </source>
</evidence>
<organism evidence="7 8">
    <name type="scientific">Hydrobacter penzbergensis</name>
    <dbReference type="NCBI Taxonomy" id="1235997"/>
    <lineage>
        <taxon>Bacteria</taxon>
        <taxon>Pseudomonadati</taxon>
        <taxon>Bacteroidota</taxon>
        <taxon>Chitinophagia</taxon>
        <taxon>Chitinophagales</taxon>
        <taxon>Chitinophagaceae</taxon>
        <taxon>Hydrobacter</taxon>
    </lineage>
</organism>
<dbReference type="SUPFAM" id="SSF88946">
    <property type="entry name" value="Sigma2 domain of RNA polymerase sigma factors"/>
    <property type="match status" value="1"/>
</dbReference>
<feature type="domain" description="RNA polymerase sigma-70 region 2" evidence="5">
    <location>
        <begin position="26"/>
        <end position="93"/>
    </location>
</feature>
<evidence type="ECO:0000259" key="6">
    <source>
        <dbReference type="Pfam" id="PF08281"/>
    </source>
</evidence>
<dbReference type="CDD" id="cd06171">
    <property type="entry name" value="Sigma70_r4"/>
    <property type="match status" value="1"/>
</dbReference>
<dbReference type="Gene3D" id="1.10.1740.10">
    <property type="match status" value="1"/>
</dbReference>
<proteinExistence type="inferred from homology"/>
<evidence type="ECO:0000256" key="3">
    <source>
        <dbReference type="ARBA" id="ARBA00023082"/>
    </source>
</evidence>
<dbReference type="InterPro" id="IPR013325">
    <property type="entry name" value="RNA_pol_sigma_r2"/>
</dbReference>
<dbReference type="InterPro" id="IPR007627">
    <property type="entry name" value="RNA_pol_sigma70_r2"/>
</dbReference>
<evidence type="ECO:0000313" key="8">
    <source>
        <dbReference type="Proteomes" id="UP000198711"/>
    </source>
</evidence>
<dbReference type="Proteomes" id="UP000198711">
    <property type="component" value="Unassembled WGS sequence"/>
</dbReference>
<feature type="domain" description="RNA polymerase sigma factor 70 region 4 type 2" evidence="6">
    <location>
        <begin position="119"/>
        <end position="171"/>
    </location>
</feature>
<dbReference type="GO" id="GO:0016987">
    <property type="term" value="F:sigma factor activity"/>
    <property type="evidence" value="ECO:0007669"/>
    <property type="project" value="UniProtKB-KW"/>
</dbReference>
<dbReference type="EMBL" id="FNNO01000004">
    <property type="protein sequence ID" value="SDW58643.1"/>
    <property type="molecule type" value="Genomic_DNA"/>
</dbReference>
<dbReference type="InterPro" id="IPR013249">
    <property type="entry name" value="RNA_pol_sigma70_r4_t2"/>
</dbReference>
<dbReference type="NCBIfam" id="TIGR02937">
    <property type="entry name" value="sigma70-ECF"/>
    <property type="match status" value="1"/>
</dbReference>
<comment type="similarity">
    <text evidence="1">Belongs to the sigma-70 factor family. ECF subfamily.</text>
</comment>
<dbReference type="InterPro" id="IPR039425">
    <property type="entry name" value="RNA_pol_sigma-70-like"/>
</dbReference>
<protein>
    <submittedName>
        <fullName evidence="7">RNA polymerase sigma-70 factor, ECF subfamily</fullName>
    </submittedName>
</protein>
<dbReference type="PANTHER" id="PTHR43133">
    <property type="entry name" value="RNA POLYMERASE ECF-TYPE SIGMA FACTO"/>
    <property type="match status" value="1"/>
</dbReference>
<evidence type="ECO:0000256" key="2">
    <source>
        <dbReference type="ARBA" id="ARBA00023015"/>
    </source>
</evidence>
<evidence type="ECO:0000259" key="5">
    <source>
        <dbReference type="Pfam" id="PF04542"/>
    </source>
</evidence>
<dbReference type="SUPFAM" id="SSF88659">
    <property type="entry name" value="Sigma3 and sigma4 domains of RNA polymerase sigma factors"/>
    <property type="match status" value="1"/>
</dbReference>
<dbReference type="Gene3D" id="1.10.10.10">
    <property type="entry name" value="Winged helix-like DNA-binding domain superfamily/Winged helix DNA-binding domain"/>
    <property type="match status" value="1"/>
</dbReference>
<evidence type="ECO:0000313" key="7">
    <source>
        <dbReference type="EMBL" id="SDW58643.1"/>
    </source>
</evidence>
<comment type="caution">
    <text evidence="7">The sequence shown here is derived from an EMBL/GenBank/DDBJ whole genome shotgun (WGS) entry which is preliminary data.</text>
</comment>
<keyword evidence="2" id="KW-0805">Transcription regulation</keyword>
<dbReference type="Pfam" id="PF08281">
    <property type="entry name" value="Sigma70_r4_2"/>
    <property type="match status" value="1"/>
</dbReference>
<keyword evidence="3" id="KW-0731">Sigma factor</keyword>